<evidence type="ECO:0000256" key="3">
    <source>
        <dbReference type="ARBA" id="ARBA00023002"/>
    </source>
</evidence>
<feature type="binding site" evidence="6">
    <location>
        <position position="249"/>
    </location>
    <ligand>
        <name>FMN</name>
        <dbReference type="ChEBI" id="CHEBI:58210"/>
    </ligand>
</feature>
<organism evidence="8 9">
    <name type="scientific">Dietzia natronolimnaea</name>
    <dbReference type="NCBI Taxonomy" id="161920"/>
    <lineage>
        <taxon>Bacteria</taxon>
        <taxon>Bacillati</taxon>
        <taxon>Actinomycetota</taxon>
        <taxon>Actinomycetes</taxon>
        <taxon>Mycobacteriales</taxon>
        <taxon>Dietziaceae</taxon>
        <taxon>Dietzia</taxon>
    </lineage>
</organism>
<dbReference type="GO" id="GO:0004497">
    <property type="term" value="F:monooxygenase activity"/>
    <property type="evidence" value="ECO:0007669"/>
    <property type="project" value="UniProtKB-KW"/>
</dbReference>
<dbReference type="AlphaFoldDB" id="A0A2A2WP11"/>
<dbReference type="InterPro" id="IPR016215">
    <property type="entry name" value="NTA_MOA"/>
</dbReference>
<dbReference type="GO" id="GO:0016705">
    <property type="term" value="F:oxidoreductase activity, acting on paired donors, with incorporation or reduction of molecular oxygen"/>
    <property type="evidence" value="ECO:0007669"/>
    <property type="project" value="InterPro"/>
</dbReference>
<feature type="binding site" evidence="6">
    <location>
        <position position="177"/>
    </location>
    <ligand>
        <name>FMN</name>
        <dbReference type="ChEBI" id="CHEBI:58210"/>
    </ligand>
</feature>
<dbReference type="PANTHER" id="PTHR30011">
    <property type="entry name" value="ALKANESULFONATE MONOOXYGENASE-RELATED"/>
    <property type="match status" value="1"/>
</dbReference>
<feature type="binding site" evidence="6">
    <location>
        <position position="123"/>
    </location>
    <ligand>
        <name>FMN</name>
        <dbReference type="ChEBI" id="CHEBI:58210"/>
    </ligand>
</feature>
<keyword evidence="2 6" id="KW-0288">FMN</keyword>
<comment type="similarity">
    <text evidence="5">Belongs to the NtaA/SnaA/DszA monooxygenase family.</text>
</comment>
<feature type="domain" description="Luciferase-like" evidence="7">
    <location>
        <begin position="47"/>
        <end position="407"/>
    </location>
</feature>
<dbReference type="Proteomes" id="UP000218810">
    <property type="component" value="Unassembled WGS sequence"/>
</dbReference>
<keyword evidence="3" id="KW-0560">Oxidoreductase</keyword>
<dbReference type="PIRSF" id="PIRSF000337">
    <property type="entry name" value="NTA_MOA"/>
    <property type="match status" value="1"/>
</dbReference>
<dbReference type="InterPro" id="IPR051260">
    <property type="entry name" value="Diverse_substr_monoxygenases"/>
</dbReference>
<evidence type="ECO:0000256" key="2">
    <source>
        <dbReference type="ARBA" id="ARBA00022643"/>
    </source>
</evidence>
<dbReference type="RefSeq" id="WP_095718559.1">
    <property type="nucleotide sequence ID" value="NZ_NTGA01000019.1"/>
</dbReference>
<protein>
    <submittedName>
        <fullName evidence="8">5,10-methylene tetrahydromethanopterin reductase</fullName>
    </submittedName>
</protein>
<dbReference type="PANTHER" id="PTHR30011:SF16">
    <property type="entry name" value="C2H2 FINGER DOMAIN TRANSCRIPTION FACTOR (EUROFUNG)-RELATED"/>
    <property type="match status" value="1"/>
</dbReference>
<reference evidence="9" key="1">
    <citation type="submission" date="2017-09" db="EMBL/GenBank/DDBJ databases">
        <authorList>
            <person name="Zhang Y."/>
            <person name="Huang X."/>
            <person name="Liu J."/>
            <person name="Lu L."/>
            <person name="Peng K."/>
        </authorList>
    </citation>
    <scope>NUCLEOTIDE SEQUENCE [LARGE SCALE GENOMIC DNA]</scope>
    <source>
        <strain evidence="9">S-XJ-1</strain>
    </source>
</reference>
<keyword evidence="1 6" id="KW-0285">Flavoprotein</keyword>
<dbReference type="InterPro" id="IPR036661">
    <property type="entry name" value="Luciferase-like_sf"/>
</dbReference>
<keyword evidence="9" id="KW-1185">Reference proteome</keyword>
<evidence type="ECO:0000256" key="1">
    <source>
        <dbReference type="ARBA" id="ARBA00022630"/>
    </source>
</evidence>
<dbReference type="Gene3D" id="3.20.20.30">
    <property type="entry name" value="Luciferase-like domain"/>
    <property type="match status" value="1"/>
</dbReference>
<proteinExistence type="inferred from homology"/>
<dbReference type="Pfam" id="PF00296">
    <property type="entry name" value="Bac_luciferase"/>
    <property type="match status" value="1"/>
</dbReference>
<dbReference type="EMBL" id="NTGA01000019">
    <property type="protein sequence ID" value="PAY22932.1"/>
    <property type="molecule type" value="Genomic_DNA"/>
</dbReference>
<sequence>MTTPHDAPQDSRHDTAPGRHTRRIRFNAFAINGVGHQLPGIWRHPADRSRDYRDLTHWTRLARLLEDGLFDGIFLADALGPYDVYGGSADAALRTAAKIPMNDPMMLVSAMAAVTEHLGFGVTASTSAEHPYTFARRMSTLDHLTRGRVGWNVVTGYLRSAARNLGQNDQLSHDELYDRADEYLEVLYKQWEGSWEDDAVVLDAEHDTFVDPAKVHPIDHHGRYFTVPGIHLAEPSPQRTPVIYQAGASERGVRFATENAEAIFVASPTLAQTREQVARIREGLEAAGRGRDAARVYALLTIVVDQTDAAATEKYRDIFSYASETGNLVLNSGWSGIDLSREDLDAPLDPVATDAIQTSVSSLSGAADTDGRWTLRDSARFNATGGPVVVGSGDTVADALEHFMAETDVDGFNLAYALNPGTWEDVIEFLVPVLQHRGLYPRAAERGTLRARMFGDGDLLPESHRGAAFRRR</sequence>
<feature type="binding site" evidence="6">
    <location>
        <position position="173"/>
    </location>
    <ligand>
        <name>FMN</name>
        <dbReference type="ChEBI" id="CHEBI:58210"/>
    </ligand>
</feature>
<comment type="caution">
    <text evidence="8">The sequence shown here is derived from an EMBL/GenBank/DDBJ whole genome shotgun (WGS) entry which is preliminary data.</text>
</comment>
<accession>A0A2A2WP11</accession>
<evidence type="ECO:0000259" key="7">
    <source>
        <dbReference type="Pfam" id="PF00296"/>
    </source>
</evidence>
<keyword evidence="4" id="KW-0503">Monooxygenase</keyword>
<feature type="binding site" evidence="6">
    <location>
        <position position="77"/>
    </location>
    <ligand>
        <name>FMN</name>
        <dbReference type="ChEBI" id="CHEBI:58210"/>
    </ligand>
</feature>
<dbReference type="SUPFAM" id="SSF51679">
    <property type="entry name" value="Bacterial luciferase-like"/>
    <property type="match status" value="1"/>
</dbReference>
<evidence type="ECO:0000256" key="4">
    <source>
        <dbReference type="ARBA" id="ARBA00023033"/>
    </source>
</evidence>
<evidence type="ECO:0000256" key="5">
    <source>
        <dbReference type="ARBA" id="ARBA00033748"/>
    </source>
</evidence>
<evidence type="ECO:0000313" key="8">
    <source>
        <dbReference type="EMBL" id="PAY22932.1"/>
    </source>
</evidence>
<name>A0A2A2WP11_9ACTN</name>
<dbReference type="NCBIfam" id="TIGR03860">
    <property type="entry name" value="FMN_nitrolo"/>
    <property type="match status" value="1"/>
</dbReference>
<gene>
    <name evidence="8" type="ORF">CEY15_11475</name>
</gene>
<evidence type="ECO:0000313" key="9">
    <source>
        <dbReference type="Proteomes" id="UP000218810"/>
    </source>
</evidence>
<evidence type="ECO:0000256" key="6">
    <source>
        <dbReference type="PIRSR" id="PIRSR000337-1"/>
    </source>
</evidence>
<dbReference type="OrthoDB" id="4437611at2"/>
<dbReference type="InterPro" id="IPR011251">
    <property type="entry name" value="Luciferase-like_dom"/>
</dbReference>